<feature type="transmembrane region" description="Helical" evidence="7">
    <location>
        <begin position="295"/>
        <end position="322"/>
    </location>
</feature>
<feature type="transmembrane region" description="Helical" evidence="7">
    <location>
        <begin position="144"/>
        <end position="165"/>
    </location>
</feature>
<keyword evidence="5 7" id="KW-1133">Transmembrane helix</keyword>
<dbReference type="GO" id="GO:0016413">
    <property type="term" value="F:O-acetyltransferase activity"/>
    <property type="evidence" value="ECO:0007669"/>
    <property type="project" value="TreeGrafter"/>
</dbReference>
<comment type="subcellular location">
    <subcellularLocation>
        <location evidence="1">Cell membrane</location>
        <topology evidence="1">Multi-pass membrane protein</topology>
    </subcellularLocation>
</comment>
<dbReference type="Proteomes" id="UP000247416">
    <property type="component" value="Unassembled WGS sequence"/>
</dbReference>
<proteinExistence type="inferred from homology"/>
<dbReference type="PANTHER" id="PTHR40074">
    <property type="entry name" value="O-ACETYLTRANSFERASE WECH"/>
    <property type="match status" value="1"/>
</dbReference>
<dbReference type="InterPro" id="IPR002656">
    <property type="entry name" value="Acyl_transf_3_dom"/>
</dbReference>
<dbReference type="RefSeq" id="WP_107932562.1">
    <property type="nucleotide sequence ID" value="NZ_PYWJ01000003.1"/>
</dbReference>
<feature type="transmembrane region" description="Helical" evidence="7">
    <location>
        <begin position="269"/>
        <end position="289"/>
    </location>
</feature>
<feature type="transmembrane region" description="Helical" evidence="7">
    <location>
        <begin position="41"/>
        <end position="65"/>
    </location>
</feature>
<dbReference type="AlphaFoldDB" id="A0A318TT87"/>
<evidence type="ECO:0000256" key="7">
    <source>
        <dbReference type="SAM" id="Phobius"/>
    </source>
</evidence>
<evidence type="ECO:0000259" key="8">
    <source>
        <dbReference type="Pfam" id="PF01757"/>
    </source>
</evidence>
<evidence type="ECO:0000256" key="2">
    <source>
        <dbReference type="ARBA" id="ARBA00007400"/>
    </source>
</evidence>
<feature type="transmembrane region" description="Helical" evidence="7">
    <location>
        <begin position="77"/>
        <end position="98"/>
    </location>
</feature>
<name>A0A318TT87_9BACL</name>
<dbReference type="EMBL" id="QJTJ01000004">
    <property type="protein sequence ID" value="PYF07573.1"/>
    <property type="molecule type" value="Genomic_DNA"/>
</dbReference>
<reference evidence="9 10" key="1">
    <citation type="submission" date="2018-06" db="EMBL/GenBank/DDBJ databases">
        <title>Genomic Encyclopedia of Archaeal and Bacterial Type Strains, Phase II (KMG-II): from individual species to whole genera.</title>
        <authorList>
            <person name="Goeker M."/>
        </authorList>
    </citation>
    <scope>NUCLEOTIDE SEQUENCE [LARGE SCALE GENOMIC DNA]</scope>
    <source>
        <strain evidence="9 10">KACC 16626</strain>
    </source>
</reference>
<feature type="transmembrane region" description="Helical" evidence="7">
    <location>
        <begin position="208"/>
        <end position="227"/>
    </location>
</feature>
<feature type="domain" description="Acyltransferase 3" evidence="8">
    <location>
        <begin position="4"/>
        <end position="314"/>
    </location>
</feature>
<dbReference type="OrthoDB" id="65129at2"/>
<dbReference type="Pfam" id="PF01757">
    <property type="entry name" value="Acyl_transf_3"/>
    <property type="match status" value="1"/>
</dbReference>
<comment type="caution">
    <text evidence="9">The sequence shown here is derived from an EMBL/GenBank/DDBJ whole genome shotgun (WGS) entry which is preliminary data.</text>
</comment>
<protein>
    <submittedName>
        <fullName evidence="9">Membrane-bound acyltransferase YfiQ involved in biofilm formation</fullName>
    </submittedName>
</protein>
<accession>A0A318TT87</accession>
<evidence type="ECO:0000256" key="6">
    <source>
        <dbReference type="ARBA" id="ARBA00023136"/>
    </source>
</evidence>
<evidence type="ECO:0000256" key="4">
    <source>
        <dbReference type="ARBA" id="ARBA00022692"/>
    </source>
</evidence>
<evidence type="ECO:0000313" key="10">
    <source>
        <dbReference type="Proteomes" id="UP000247416"/>
    </source>
</evidence>
<dbReference type="GO" id="GO:0009246">
    <property type="term" value="P:enterobacterial common antigen biosynthetic process"/>
    <property type="evidence" value="ECO:0007669"/>
    <property type="project" value="TreeGrafter"/>
</dbReference>
<keyword evidence="4 7" id="KW-0812">Transmembrane</keyword>
<evidence type="ECO:0000313" key="9">
    <source>
        <dbReference type="EMBL" id="PYF07573.1"/>
    </source>
</evidence>
<sequence length="331" mass="38670">MRIKEWDLLRVIACLSILLLHTTTFNNLVRGSAENSDFVHFVRILLCFATPTFILLSIIILAARYKEGIPAKFWSSRLQFLVIPYLVWAIADAVVIEVKYQNGVLYDSIINNIFYGGFVGWFVVVILQLYLLFWCMVKFKWPQIIVLPFAILIYFFHLQLFSLPYTFYQENNIYQKLYGSSWLIYFVIAYLIGVNYEKLRPALKKYRIVTLIFTILAGIYIWINFGQGQTDIHSRRVDIVFFVVGMTSMILAYGQSLPHFKITQLISKYAFMIYLIHWNVLNLTATYFVELIPISAIRIIAMFGFTLVITILIAKIISYFPFGKWIVGKIR</sequence>
<feature type="transmembrane region" description="Helical" evidence="7">
    <location>
        <begin position="118"/>
        <end position="137"/>
    </location>
</feature>
<organism evidence="9 10">
    <name type="scientific">Ureibacillus chungkukjangi</name>
    <dbReference type="NCBI Taxonomy" id="1202712"/>
    <lineage>
        <taxon>Bacteria</taxon>
        <taxon>Bacillati</taxon>
        <taxon>Bacillota</taxon>
        <taxon>Bacilli</taxon>
        <taxon>Bacillales</taxon>
        <taxon>Caryophanaceae</taxon>
        <taxon>Ureibacillus</taxon>
    </lineage>
</organism>
<feature type="transmembrane region" description="Helical" evidence="7">
    <location>
        <begin position="239"/>
        <end position="257"/>
    </location>
</feature>
<comment type="similarity">
    <text evidence="2">Belongs to the acyltransferase 3 family.</text>
</comment>
<keyword evidence="9" id="KW-0808">Transferase</keyword>
<keyword evidence="10" id="KW-1185">Reference proteome</keyword>
<keyword evidence="3" id="KW-1003">Cell membrane</keyword>
<gene>
    <name evidence="9" type="ORF">BJ095_10481</name>
</gene>
<keyword evidence="6 7" id="KW-0472">Membrane</keyword>
<feature type="transmembrane region" description="Helical" evidence="7">
    <location>
        <begin position="177"/>
        <end position="196"/>
    </location>
</feature>
<evidence type="ECO:0000256" key="1">
    <source>
        <dbReference type="ARBA" id="ARBA00004651"/>
    </source>
</evidence>
<evidence type="ECO:0000256" key="5">
    <source>
        <dbReference type="ARBA" id="ARBA00022989"/>
    </source>
</evidence>
<dbReference type="GO" id="GO:0005886">
    <property type="term" value="C:plasma membrane"/>
    <property type="evidence" value="ECO:0007669"/>
    <property type="project" value="UniProtKB-SubCell"/>
</dbReference>
<evidence type="ECO:0000256" key="3">
    <source>
        <dbReference type="ARBA" id="ARBA00022475"/>
    </source>
</evidence>
<dbReference type="PANTHER" id="PTHR40074:SF2">
    <property type="entry name" value="O-ACETYLTRANSFERASE WECH"/>
    <property type="match status" value="1"/>
</dbReference>
<keyword evidence="9" id="KW-0012">Acyltransferase</keyword>